<feature type="transmembrane region" description="Helical" evidence="5">
    <location>
        <begin position="378"/>
        <end position="398"/>
    </location>
</feature>
<keyword evidence="2 5" id="KW-0812">Transmembrane</keyword>
<dbReference type="InterPro" id="IPR011701">
    <property type="entry name" value="MFS"/>
</dbReference>
<organism evidence="7 8">
    <name type="scientific">Periconia macrospinosa</name>
    <dbReference type="NCBI Taxonomy" id="97972"/>
    <lineage>
        <taxon>Eukaryota</taxon>
        <taxon>Fungi</taxon>
        <taxon>Dikarya</taxon>
        <taxon>Ascomycota</taxon>
        <taxon>Pezizomycotina</taxon>
        <taxon>Dothideomycetes</taxon>
        <taxon>Pleosporomycetidae</taxon>
        <taxon>Pleosporales</taxon>
        <taxon>Massarineae</taxon>
        <taxon>Periconiaceae</taxon>
        <taxon>Periconia</taxon>
    </lineage>
</organism>
<feature type="transmembrane region" description="Helical" evidence="5">
    <location>
        <begin position="236"/>
        <end position="259"/>
    </location>
</feature>
<evidence type="ECO:0000256" key="2">
    <source>
        <dbReference type="ARBA" id="ARBA00022692"/>
    </source>
</evidence>
<accession>A0A2V1DTL2</accession>
<feature type="transmembrane region" description="Helical" evidence="5">
    <location>
        <begin position="313"/>
        <end position="333"/>
    </location>
</feature>
<dbReference type="PANTHER" id="PTHR23501">
    <property type="entry name" value="MAJOR FACILITATOR SUPERFAMILY"/>
    <property type="match status" value="1"/>
</dbReference>
<reference evidence="7 8" key="1">
    <citation type="journal article" date="2018" name="Sci. Rep.">
        <title>Comparative genomics provides insights into the lifestyle and reveals functional heterogeneity of dark septate endophytic fungi.</title>
        <authorList>
            <person name="Knapp D.G."/>
            <person name="Nemeth J.B."/>
            <person name="Barry K."/>
            <person name="Hainaut M."/>
            <person name="Henrissat B."/>
            <person name="Johnson J."/>
            <person name="Kuo A."/>
            <person name="Lim J.H.P."/>
            <person name="Lipzen A."/>
            <person name="Nolan M."/>
            <person name="Ohm R.A."/>
            <person name="Tamas L."/>
            <person name="Grigoriev I.V."/>
            <person name="Spatafora J.W."/>
            <person name="Nagy L.G."/>
            <person name="Kovacs G.M."/>
        </authorList>
    </citation>
    <scope>NUCLEOTIDE SEQUENCE [LARGE SCALE GENOMIC DNA]</scope>
    <source>
        <strain evidence="7 8">DSE2036</strain>
    </source>
</reference>
<evidence type="ECO:0000256" key="4">
    <source>
        <dbReference type="ARBA" id="ARBA00023136"/>
    </source>
</evidence>
<dbReference type="PANTHER" id="PTHR23501:SF43">
    <property type="entry name" value="MULTIDRUG TRANSPORTER, PUTATIVE (AFU_ORTHOLOGUE AFUA_6G03040)-RELATED"/>
    <property type="match status" value="1"/>
</dbReference>
<dbReference type="SUPFAM" id="SSF103473">
    <property type="entry name" value="MFS general substrate transporter"/>
    <property type="match status" value="1"/>
</dbReference>
<keyword evidence="8" id="KW-1185">Reference proteome</keyword>
<dbReference type="Proteomes" id="UP000244855">
    <property type="component" value="Unassembled WGS sequence"/>
</dbReference>
<evidence type="ECO:0000256" key="1">
    <source>
        <dbReference type="ARBA" id="ARBA00004141"/>
    </source>
</evidence>
<dbReference type="InterPro" id="IPR036259">
    <property type="entry name" value="MFS_trans_sf"/>
</dbReference>
<feature type="transmembrane region" description="Helical" evidence="5">
    <location>
        <begin position="441"/>
        <end position="462"/>
    </location>
</feature>
<feature type="transmembrane region" description="Helical" evidence="5">
    <location>
        <begin position="68"/>
        <end position="91"/>
    </location>
</feature>
<keyword evidence="4 5" id="KW-0472">Membrane</keyword>
<sequence length="550" mass="59545">MSLPLSEQNRNSHESDCEPASYLHGWRLHLLSLSIALCMFLVNIEVSIVGTSLVSISDELHGFDQMGWVVTGYLITYTTNNIHSGMIIIWAKLSDIFGRKWPMITTVAIFVAFSGGCGAAQSMDQLIICRVFQGIGAAGCSSLALTIAYEMVPKDKYPVQAAQLAGATAFGSLVGPLIGGGASQNAEWRWVFLFNVPVGVVTILLLFITLPSKFPHQSDPSYHSPSWRQRLSRASLARLDVSGAFLLLGATMLLVAVLLEGGVSIAWSSATSIILFVISGVMWIAFVANEWFFTKEKFRTEPIFPWRFLHDRAWMGTLIISMLSGIPYNIIVIDIPQRFQAVSGLTPFDAGVRLLPFNFLISFASVMVNVIAGATGILPVYILLFGSAIQLVGLALFSTLPTDGTIPAAIYGYQVLGGFGIGCVMGILLQIPPQVVQKRDIAISSGALLQFRVFGGALGLSITTSAMNNYLSSHMPAAVGGTSASALLQSVEVIREYPHEVQAQILKAFAEGYNLQMKIMVGFAALQVLVVGMLWRKNQIRLPARKKSAS</sequence>
<evidence type="ECO:0000313" key="7">
    <source>
        <dbReference type="EMBL" id="PVI01633.1"/>
    </source>
</evidence>
<comment type="subcellular location">
    <subcellularLocation>
        <location evidence="1">Membrane</location>
        <topology evidence="1">Multi-pass membrane protein</topology>
    </subcellularLocation>
</comment>
<dbReference type="PROSITE" id="PS50850">
    <property type="entry name" value="MFS"/>
    <property type="match status" value="1"/>
</dbReference>
<dbReference type="InterPro" id="IPR020846">
    <property type="entry name" value="MFS_dom"/>
</dbReference>
<evidence type="ECO:0000256" key="5">
    <source>
        <dbReference type="SAM" id="Phobius"/>
    </source>
</evidence>
<evidence type="ECO:0000259" key="6">
    <source>
        <dbReference type="PROSITE" id="PS50850"/>
    </source>
</evidence>
<feature type="transmembrane region" description="Helical" evidence="5">
    <location>
        <begin position="188"/>
        <end position="208"/>
    </location>
</feature>
<dbReference type="Gene3D" id="1.20.1250.20">
    <property type="entry name" value="MFS general substrate transporter like domains"/>
    <property type="match status" value="1"/>
</dbReference>
<dbReference type="GO" id="GO:0022857">
    <property type="term" value="F:transmembrane transporter activity"/>
    <property type="evidence" value="ECO:0007669"/>
    <property type="project" value="InterPro"/>
</dbReference>
<feature type="transmembrane region" description="Helical" evidence="5">
    <location>
        <begin position="30"/>
        <end position="56"/>
    </location>
</feature>
<protein>
    <submittedName>
        <fullName evidence="7">MFS general substrate transporter</fullName>
    </submittedName>
</protein>
<dbReference type="EMBL" id="KZ805355">
    <property type="protein sequence ID" value="PVI01633.1"/>
    <property type="molecule type" value="Genomic_DNA"/>
</dbReference>
<evidence type="ECO:0000313" key="8">
    <source>
        <dbReference type="Proteomes" id="UP000244855"/>
    </source>
</evidence>
<feature type="transmembrane region" description="Helical" evidence="5">
    <location>
        <begin position="515"/>
        <end position="535"/>
    </location>
</feature>
<feature type="transmembrane region" description="Helical" evidence="5">
    <location>
        <begin position="410"/>
        <end position="429"/>
    </location>
</feature>
<evidence type="ECO:0000256" key="3">
    <source>
        <dbReference type="ARBA" id="ARBA00022989"/>
    </source>
</evidence>
<feature type="transmembrane region" description="Helical" evidence="5">
    <location>
        <begin position="103"/>
        <end position="121"/>
    </location>
</feature>
<proteinExistence type="predicted"/>
<dbReference type="Pfam" id="PF07690">
    <property type="entry name" value="MFS_1"/>
    <property type="match status" value="1"/>
</dbReference>
<feature type="transmembrane region" description="Helical" evidence="5">
    <location>
        <begin position="161"/>
        <end position="182"/>
    </location>
</feature>
<gene>
    <name evidence="7" type="ORF">DM02DRAFT_590941</name>
</gene>
<dbReference type="AlphaFoldDB" id="A0A2V1DTL2"/>
<dbReference type="GO" id="GO:0005886">
    <property type="term" value="C:plasma membrane"/>
    <property type="evidence" value="ECO:0007669"/>
    <property type="project" value="TreeGrafter"/>
</dbReference>
<feature type="domain" description="Major facilitator superfamily (MFS) profile" evidence="6">
    <location>
        <begin position="31"/>
        <end position="498"/>
    </location>
</feature>
<feature type="transmembrane region" description="Helical" evidence="5">
    <location>
        <begin position="127"/>
        <end position="149"/>
    </location>
</feature>
<name>A0A2V1DTL2_9PLEO</name>
<feature type="transmembrane region" description="Helical" evidence="5">
    <location>
        <begin position="265"/>
        <end position="292"/>
    </location>
</feature>
<dbReference type="OrthoDB" id="440553at2759"/>
<keyword evidence="3 5" id="KW-1133">Transmembrane helix</keyword>